<accession>A0ABZ1I808</accession>
<name>A0ABZ1I808_9PSEU</name>
<dbReference type="SUPFAM" id="SSF54637">
    <property type="entry name" value="Thioesterase/thiol ester dehydrase-isomerase"/>
    <property type="match status" value="1"/>
</dbReference>
<evidence type="ECO:0000313" key="3">
    <source>
        <dbReference type="Proteomes" id="UP001330812"/>
    </source>
</evidence>
<evidence type="ECO:0000313" key="2">
    <source>
        <dbReference type="EMBL" id="WSE29659.1"/>
    </source>
</evidence>
<dbReference type="EMBL" id="CP142149">
    <property type="protein sequence ID" value="WSE29659.1"/>
    <property type="molecule type" value="Genomic_DNA"/>
</dbReference>
<dbReference type="Proteomes" id="UP001330812">
    <property type="component" value="Chromosome"/>
</dbReference>
<sequence length="133" mass="14505">MALDRTYLGRSYPPTEPYEVGREKIREFWLALGGESGEVAPPTFPIVLSMEAERQVHFDPAFGLDFGRVVHREQEFAATRAIRAGDRLTVVVTVVDVADAAGHDVVTLRSDIITVEGERVCTATSTMVAVAGD</sequence>
<evidence type="ECO:0000259" key="1">
    <source>
        <dbReference type="Pfam" id="PF13452"/>
    </source>
</evidence>
<dbReference type="RefSeq" id="WP_326568619.1">
    <property type="nucleotide sequence ID" value="NZ_CP142149.1"/>
</dbReference>
<dbReference type="InterPro" id="IPR039569">
    <property type="entry name" value="FAS1-like_DH_region"/>
</dbReference>
<proteinExistence type="predicted"/>
<organism evidence="2 3">
    <name type="scientific">Amycolatopsis rhabdoformis</name>
    <dbReference type="NCBI Taxonomy" id="1448059"/>
    <lineage>
        <taxon>Bacteria</taxon>
        <taxon>Bacillati</taxon>
        <taxon>Actinomycetota</taxon>
        <taxon>Actinomycetes</taxon>
        <taxon>Pseudonocardiales</taxon>
        <taxon>Pseudonocardiaceae</taxon>
        <taxon>Amycolatopsis</taxon>
    </lineage>
</organism>
<protein>
    <submittedName>
        <fullName evidence="2">MaoC family dehydratase N-terminal domain-containing protein</fullName>
    </submittedName>
</protein>
<dbReference type="Gene3D" id="3.10.129.10">
    <property type="entry name" value="Hotdog Thioesterase"/>
    <property type="match status" value="1"/>
</dbReference>
<dbReference type="Pfam" id="PF13452">
    <property type="entry name" value="FAS1_DH_region"/>
    <property type="match status" value="1"/>
</dbReference>
<gene>
    <name evidence="2" type="ORF">VSH64_43860</name>
</gene>
<dbReference type="InterPro" id="IPR029069">
    <property type="entry name" value="HotDog_dom_sf"/>
</dbReference>
<dbReference type="InterPro" id="IPR016709">
    <property type="entry name" value="HadA-like"/>
</dbReference>
<reference evidence="2 3" key="1">
    <citation type="journal article" date="2015" name="Int. J. Syst. Evol. Microbiol.">
        <title>Amycolatopsis rhabdoformis sp. nov., an actinomycete isolated from a tropical forest soil.</title>
        <authorList>
            <person name="Souza W.R."/>
            <person name="Silva R.E."/>
            <person name="Goodfellow M."/>
            <person name="Busarakam K."/>
            <person name="Figueiro F.S."/>
            <person name="Ferreira D."/>
            <person name="Rodrigues-Filho E."/>
            <person name="Moraes L.A.B."/>
            <person name="Zucchi T.D."/>
        </authorList>
    </citation>
    <scope>NUCLEOTIDE SEQUENCE [LARGE SCALE GENOMIC DNA]</scope>
    <source>
        <strain evidence="2 3">NCIMB 14900</strain>
    </source>
</reference>
<dbReference type="PIRSF" id="PIRSF018072">
    <property type="entry name" value="UCP018072"/>
    <property type="match status" value="1"/>
</dbReference>
<keyword evidence="3" id="KW-1185">Reference proteome</keyword>
<feature type="domain" description="FAS1-like dehydratase" evidence="1">
    <location>
        <begin position="17"/>
        <end position="122"/>
    </location>
</feature>